<sequence length="418" mass="45471">MPASTNRKVASLSTATTASSLSSSSITDQSHKNPTSDPHNPTSDPHNPTSDPHNPTSDPHNPTSKYPTRSSPRHGNSNSSRRTARAPHVPSRPSLLSYESAHDVVAQHQVFQRATSAKTSTADSFRSASSASPRGCSSSASSPTAESILKVVLIGDSGVGKSNLVRRFTKNQYKPQSAQTVGFEFATKTIRVGDRRLKAQIWDTAGQERFQSLTAAYYRKAVGAMIVYDITDRSSFEHVTGWLAQVHEHSHESLVLVLAGNKCDLAHLPESREVSTLEAARFAAKHSMEFLETSALDSTNVVDAFKKMIVPVGRLLSSAEPTAIVQLPQGWRRVLSRTRPGEYSYENQYTKERIAFAPKEPAKPSQQSFRSPANGLKSGSPKVVTVTRESLQKQHQKAYLAQNQTPQCGVCASGCTIM</sequence>
<dbReference type="PROSITE" id="PS51419">
    <property type="entry name" value="RAB"/>
    <property type="match status" value="1"/>
</dbReference>
<feature type="region of interest" description="Disordered" evidence="8">
    <location>
        <begin position="357"/>
        <end position="381"/>
    </location>
</feature>
<dbReference type="PROSITE" id="PS51421">
    <property type="entry name" value="RAS"/>
    <property type="match status" value="1"/>
</dbReference>
<evidence type="ECO:0008006" key="11">
    <source>
        <dbReference type="Google" id="ProtNLM"/>
    </source>
</evidence>
<evidence type="ECO:0000313" key="10">
    <source>
        <dbReference type="Proteomes" id="UP001162031"/>
    </source>
</evidence>
<comment type="caution">
    <text evidence="9">The sequence shown here is derived from an EMBL/GenBank/DDBJ whole genome shotgun (WGS) entry which is preliminary data.</text>
</comment>
<dbReference type="Proteomes" id="UP001162031">
    <property type="component" value="Unassembled WGS sequence"/>
</dbReference>
<dbReference type="SMART" id="SM00176">
    <property type="entry name" value="RAN"/>
    <property type="match status" value="1"/>
</dbReference>
<evidence type="ECO:0000256" key="8">
    <source>
        <dbReference type="SAM" id="MobiDB-lite"/>
    </source>
</evidence>
<feature type="compositionally biased region" description="Polar residues" evidence="8">
    <location>
        <begin position="26"/>
        <end position="81"/>
    </location>
</feature>
<keyword evidence="10" id="KW-1185">Reference proteome</keyword>
<dbReference type="SMART" id="SM00175">
    <property type="entry name" value="RAB"/>
    <property type="match status" value="1"/>
</dbReference>
<dbReference type="InterPro" id="IPR001806">
    <property type="entry name" value="Small_GTPase"/>
</dbReference>
<evidence type="ECO:0000256" key="3">
    <source>
        <dbReference type="ARBA" id="ARBA00022741"/>
    </source>
</evidence>
<keyword evidence="3" id="KW-0547">Nucleotide-binding</keyword>
<feature type="compositionally biased region" description="Polar residues" evidence="8">
    <location>
        <begin position="114"/>
        <end position="126"/>
    </location>
</feature>
<dbReference type="PANTHER" id="PTHR47979">
    <property type="entry name" value="DRAB11-RELATED"/>
    <property type="match status" value="1"/>
</dbReference>
<dbReference type="GO" id="GO:0016020">
    <property type="term" value="C:membrane"/>
    <property type="evidence" value="ECO:0007669"/>
    <property type="project" value="UniProtKB-SubCell"/>
</dbReference>
<dbReference type="Pfam" id="PF00071">
    <property type="entry name" value="Ras"/>
    <property type="match status" value="1"/>
</dbReference>
<protein>
    <recommendedName>
        <fullName evidence="11">RxLR effector candidate protein</fullName>
    </recommendedName>
</protein>
<evidence type="ECO:0000256" key="6">
    <source>
        <dbReference type="ARBA" id="ARBA00023288"/>
    </source>
</evidence>
<dbReference type="InterPro" id="IPR027417">
    <property type="entry name" value="P-loop_NTPase"/>
</dbReference>
<dbReference type="SMART" id="SM00174">
    <property type="entry name" value="RHO"/>
    <property type="match status" value="1"/>
</dbReference>
<gene>
    <name evidence="9" type="ORF">HBR001_LOCUS5646</name>
</gene>
<feature type="region of interest" description="Disordered" evidence="8">
    <location>
        <begin position="114"/>
        <end position="142"/>
    </location>
</feature>
<feature type="region of interest" description="Disordered" evidence="8">
    <location>
        <begin position="1"/>
        <end position="94"/>
    </location>
</feature>
<proteinExistence type="inferred from homology"/>
<evidence type="ECO:0000256" key="1">
    <source>
        <dbReference type="ARBA" id="ARBA00004635"/>
    </source>
</evidence>
<keyword evidence="6" id="KW-0449">Lipoprotein</keyword>
<dbReference type="NCBIfam" id="TIGR00231">
    <property type="entry name" value="small_GTP"/>
    <property type="match status" value="1"/>
</dbReference>
<dbReference type="InterPro" id="IPR005225">
    <property type="entry name" value="Small_GTP-bd"/>
</dbReference>
<dbReference type="InterPro" id="IPR050209">
    <property type="entry name" value="Rab_GTPases_membrane_traffic"/>
</dbReference>
<dbReference type="PROSITE" id="PS51420">
    <property type="entry name" value="RHO"/>
    <property type="match status" value="1"/>
</dbReference>
<dbReference type="GO" id="GO:0003924">
    <property type="term" value="F:GTPase activity"/>
    <property type="evidence" value="ECO:0007669"/>
    <property type="project" value="InterPro"/>
</dbReference>
<dbReference type="FunFam" id="3.40.50.300:FF:000274">
    <property type="entry name" value="ras-related protein RABA5a"/>
    <property type="match status" value="1"/>
</dbReference>
<dbReference type="SUPFAM" id="SSF52540">
    <property type="entry name" value="P-loop containing nucleoside triphosphate hydrolases"/>
    <property type="match status" value="1"/>
</dbReference>
<comment type="subcellular location">
    <subcellularLocation>
        <location evidence="1">Membrane</location>
        <topology evidence="1">Lipid-anchor</topology>
    </subcellularLocation>
</comment>
<keyword evidence="7" id="KW-0636">Prenylation</keyword>
<evidence type="ECO:0000256" key="2">
    <source>
        <dbReference type="ARBA" id="ARBA00006270"/>
    </source>
</evidence>
<keyword evidence="5" id="KW-0472">Membrane</keyword>
<accession>A0AAV0U9V4</accession>
<evidence type="ECO:0000256" key="7">
    <source>
        <dbReference type="ARBA" id="ARBA00023289"/>
    </source>
</evidence>
<comment type="similarity">
    <text evidence="2">Belongs to the small GTPase superfamily. Rab family.</text>
</comment>
<keyword evidence="4" id="KW-0342">GTP-binding</keyword>
<name>A0AAV0U9V4_HYABA</name>
<evidence type="ECO:0000313" key="9">
    <source>
        <dbReference type="EMBL" id="CAI5732833.1"/>
    </source>
</evidence>
<dbReference type="PRINTS" id="PR00449">
    <property type="entry name" value="RASTRNSFRMNG"/>
</dbReference>
<evidence type="ECO:0000256" key="5">
    <source>
        <dbReference type="ARBA" id="ARBA00023136"/>
    </source>
</evidence>
<dbReference type="Gene3D" id="3.40.50.300">
    <property type="entry name" value="P-loop containing nucleotide triphosphate hydrolases"/>
    <property type="match status" value="1"/>
</dbReference>
<dbReference type="AlphaFoldDB" id="A0AAV0U9V4"/>
<dbReference type="SMART" id="SM00173">
    <property type="entry name" value="RAS"/>
    <property type="match status" value="1"/>
</dbReference>
<organism evidence="9 10">
    <name type="scientific">Hyaloperonospora brassicae</name>
    <name type="common">Brassica downy mildew</name>
    <name type="synonym">Peronospora brassicae</name>
    <dbReference type="NCBI Taxonomy" id="162125"/>
    <lineage>
        <taxon>Eukaryota</taxon>
        <taxon>Sar</taxon>
        <taxon>Stramenopiles</taxon>
        <taxon>Oomycota</taxon>
        <taxon>Peronosporomycetes</taxon>
        <taxon>Peronosporales</taxon>
        <taxon>Peronosporaceae</taxon>
        <taxon>Hyaloperonospora</taxon>
    </lineage>
</organism>
<feature type="compositionally biased region" description="Low complexity" evidence="8">
    <location>
        <begin position="10"/>
        <end position="25"/>
    </location>
</feature>
<evidence type="ECO:0000256" key="4">
    <source>
        <dbReference type="ARBA" id="ARBA00023134"/>
    </source>
</evidence>
<dbReference type="EMBL" id="CANTFL010001181">
    <property type="protein sequence ID" value="CAI5732833.1"/>
    <property type="molecule type" value="Genomic_DNA"/>
</dbReference>
<feature type="compositionally biased region" description="Low complexity" evidence="8">
    <location>
        <begin position="127"/>
        <end position="142"/>
    </location>
</feature>
<reference evidence="9" key="1">
    <citation type="submission" date="2022-12" db="EMBL/GenBank/DDBJ databases">
        <authorList>
            <person name="Webb A."/>
        </authorList>
    </citation>
    <scope>NUCLEOTIDE SEQUENCE</scope>
    <source>
        <strain evidence="9">Hp1</strain>
    </source>
</reference>
<dbReference type="GO" id="GO:0005525">
    <property type="term" value="F:GTP binding"/>
    <property type="evidence" value="ECO:0007669"/>
    <property type="project" value="UniProtKB-KW"/>
</dbReference>